<sequence>MDKMRDNLQNLIALEQKLRIAVPELEKYPLIDSALELQRKSLVYL</sequence>
<dbReference type="KEGG" id="sbk:SHEWBE_1764"/>
<accession>A0A330M3W3</accession>
<dbReference type="EMBL" id="LS483452">
    <property type="protein sequence ID" value="SQH75730.1"/>
    <property type="molecule type" value="Genomic_DNA"/>
</dbReference>
<gene>
    <name evidence="1" type="ORF">SHEWBE_1764</name>
</gene>
<dbReference type="AlphaFoldDB" id="A0A330M3W3"/>
<dbReference type="Proteomes" id="UP000250123">
    <property type="component" value="Chromosome SHEWBE"/>
</dbReference>
<protein>
    <submittedName>
        <fullName evidence="1">Uncharacterized protein</fullName>
    </submittedName>
</protein>
<reference evidence="2" key="1">
    <citation type="submission" date="2018-06" db="EMBL/GenBank/DDBJ databases">
        <authorList>
            <person name="Cea G.-C."/>
            <person name="William W."/>
        </authorList>
    </citation>
    <scope>NUCLEOTIDE SEQUENCE [LARGE SCALE GENOMIC DNA]</scope>
    <source>
        <strain evidence="2">DB21MT-2</strain>
    </source>
</reference>
<organism evidence="1 2">
    <name type="scientific">Shewanella benthica</name>
    <dbReference type="NCBI Taxonomy" id="43661"/>
    <lineage>
        <taxon>Bacteria</taxon>
        <taxon>Pseudomonadati</taxon>
        <taxon>Pseudomonadota</taxon>
        <taxon>Gammaproteobacteria</taxon>
        <taxon>Alteromonadales</taxon>
        <taxon>Shewanellaceae</taxon>
        <taxon>Shewanella</taxon>
    </lineage>
</organism>
<name>A0A330M3W3_9GAMM</name>
<evidence type="ECO:0000313" key="2">
    <source>
        <dbReference type="Proteomes" id="UP000250123"/>
    </source>
</evidence>
<proteinExistence type="predicted"/>
<evidence type="ECO:0000313" key="1">
    <source>
        <dbReference type="EMBL" id="SQH75730.1"/>
    </source>
</evidence>